<organism evidence="2 3">
    <name type="scientific">Laodelphax striatellus</name>
    <name type="common">Small brown planthopper</name>
    <name type="synonym">Delphax striatella</name>
    <dbReference type="NCBI Taxonomy" id="195883"/>
    <lineage>
        <taxon>Eukaryota</taxon>
        <taxon>Metazoa</taxon>
        <taxon>Ecdysozoa</taxon>
        <taxon>Arthropoda</taxon>
        <taxon>Hexapoda</taxon>
        <taxon>Insecta</taxon>
        <taxon>Pterygota</taxon>
        <taxon>Neoptera</taxon>
        <taxon>Paraneoptera</taxon>
        <taxon>Hemiptera</taxon>
        <taxon>Auchenorrhyncha</taxon>
        <taxon>Fulgoroidea</taxon>
        <taxon>Delphacidae</taxon>
        <taxon>Criomorphinae</taxon>
        <taxon>Laodelphax</taxon>
    </lineage>
</organism>
<dbReference type="OrthoDB" id="9950633at2759"/>
<proteinExistence type="predicted"/>
<dbReference type="EMBL" id="QKKF02030869">
    <property type="protein sequence ID" value="RZF34628.1"/>
    <property type="molecule type" value="Genomic_DNA"/>
</dbReference>
<sequence>MQNISTNQNLNSEISAMESEVNGNCTPTASLGNKNKGAVVATSSSVEDLSEYTDADESISAPTEILAEFLSAVMLKDYETALKYCKMILQYEPNHATAKEFYPLILEKIIQASAEADTQNVNHNQNEPATNDSTSDDEEEEGEEEGEEEEESEDASSEEASSSESMEDEEGEKPPSDSDGTTASYSSLEDEEVDSVQINNPQIPTPNDNDAYQPESNGNKEINSDSESPTEPVSQMLVQQLRSLILPDK</sequence>
<dbReference type="PANTHER" id="PTHR21520:SF2">
    <property type="entry name" value="GLUTAMATE-RICH PROTEIN 2"/>
    <property type="match status" value="1"/>
</dbReference>
<dbReference type="PANTHER" id="PTHR21520">
    <property type="entry name" value="GLUTAMATE-RICH PROTEIN 2"/>
    <property type="match status" value="1"/>
</dbReference>
<dbReference type="SUPFAM" id="SSF48452">
    <property type="entry name" value="TPR-like"/>
    <property type="match status" value="1"/>
</dbReference>
<evidence type="ECO:0000256" key="1">
    <source>
        <dbReference type="SAM" id="MobiDB-lite"/>
    </source>
</evidence>
<dbReference type="InParanoid" id="A0A482WMC6"/>
<protein>
    <recommendedName>
        <fullName evidence="4">Glutamate-rich protein 2</fullName>
    </recommendedName>
</protein>
<dbReference type="AlphaFoldDB" id="A0A482WMC6"/>
<dbReference type="InterPro" id="IPR026703">
    <property type="entry name" value="ERICH2"/>
</dbReference>
<gene>
    <name evidence="2" type="ORF">LSTR_LSTR008653</name>
</gene>
<feature type="region of interest" description="Disordered" evidence="1">
    <location>
        <begin position="118"/>
        <end position="236"/>
    </location>
</feature>
<evidence type="ECO:0008006" key="4">
    <source>
        <dbReference type="Google" id="ProtNLM"/>
    </source>
</evidence>
<evidence type="ECO:0000313" key="2">
    <source>
        <dbReference type="EMBL" id="RZF34628.1"/>
    </source>
</evidence>
<dbReference type="InterPro" id="IPR011990">
    <property type="entry name" value="TPR-like_helical_dom_sf"/>
</dbReference>
<accession>A0A482WMC6</accession>
<evidence type="ECO:0000313" key="3">
    <source>
        <dbReference type="Proteomes" id="UP000291343"/>
    </source>
</evidence>
<reference evidence="2 3" key="1">
    <citation type="journal article" date="2017" name="Gigascience">
        <title>Genome sequence of the small brown planthopper, Laodelphax striatellus.</title>
        <authorList>
            <person name="Zhu J."/>
            <person name="Jiang F."/>
            <person name="Wang X."/>
            <person name="Yang P."/>
            <person name="Bao Y."/>
            <person name="Zhao W."/>
            <person name="Wang W."/>
            <person name="Lu H."/>
            <person name="Wang Q."/>
            <person name="Cui N."/>
            <person name="Li J."/>
            <person name="Chen X."/>
            <person name="Luo L."/>
            <person name="Yu J."/>
            <person name="Kang L."/>
            <person name="Cui F."/>
        </authorList>
    </citation>
    <scope>NUCLEOTIDE SEQUENCE [LARGE SCALE GENOMIC DNA]</scope>
    <source>
        <strain evidence="2">Lst14</strain>
    </source>
</reference>
<dbReference type="Proteomes" id="UP000291343">
    <property type="component" value="Unassembled WGS sequence"/>
</dbReference>
<feature type="compositionally biased region" description="Polar residues" evidence="1">
    <location>
        <begin position="196"/>
        <end position="236"/>
    </location>
</feature>
<dbReference type="Gene3D" id="1.25.40.10">
    <property type="entry name" value="Tetratricopeptide repeat domain"/>
    <property type="match status" value="1"/>
</dbReference>
<feature type="compositionally biased region" description="Acidic residues" evidence="1">
    <location>
        <begin position="134"/>
        <end position="157"/>
    </location>
</feature>
<name>A0A482WMC6_LAOST</name>
<comment type="caution">
    <text evidence="2">The sequence shown here is derived from an EMBL/GenBank/DDBJ whole genome shotgun (WGS) entry which is preliminary data.</text>
</comment>
<keyword evidence="3" id="KW-1185">Reference proteome</keyword>
<feature type="compositionally biased region" description="Polar residues" evidence="1">
    <location>
        <begin position="178"/>
        <end position="187"/>
    </location>
</feature>
<feature type="compositionally biased region" description="Polar residues" evidence="1">
    <location>
        <begin position="118"/>
        <end position="133"/>
    </location>
</feature>
<dbReference type="SMR" id="A0A482WMC6"/>